<dbReference type="Proteomes" id="UP000235371">
    <property type="component" value="Unassembled WGS sequence"/>
</dbReference>
<keyword evidence="3" id="KW-1185">Reference proteome</keyword>
<proteinExistence type="predicted"/>
<protein>
    <submittedName>
        <fullName evidence="2">Uncharacterized protein</fullName>
    </submittedName>
</protein>
<feature type="region of interest" description="Disordered" evidence="1">
    <location>
        <begin position="30"/>
        <end position="87"/>
    </location>
</feature>
<dbReference type="OrthoDB" id="3532430at2759"/>
<evidence type="ECO:0000256" key="1">
    <source>
        <dbReference type="SAM" id="MobiDB-lite"/>
    </source>
</evidence>
<feature type="compositionally biased region" description="Polar residues" evidence="1">
    <location>
        <begin position="33"/>
        <end position="50"/>
    </location>
</feature>
<dbReference type="RefSeq" id="XP_024729365.1">
    <property type="nucleotide sequence ID" value="XM_024881639.1"/>
</dbReference>
<reference evidence="2 3" key="1">
    <citation type="submission" date="2016-04" db="EMBL/GenBank/DDBJ databases">
        <title>A degradative enzymes factory behind the ericoid mycorrhizal symbiosis.</title>
        <authorList>
            <consortium name="DOE Joint Genome Institute"/>
            <person name="Martino E."/>
            <person name="Morin E."/>
            <person name="Grelet G."/>
            <person name="Kuo A."/>
            <person name="Kohler A."/>
            <person name="Daghino S."/>
            <person name="Barry K."/>
            <person name="Choi C."/>
            <person name="Cichocki N."/>
            <person name="Clum A."/>
            <person name="Copeland A."/>
            <person name="Hainaut M."/>
            <person name="Haridas S."/>
            <person name="Labutti K."/>
            <person name="Lindquist E."/>
            <person name="Lipzen A."/>
            <person name="Khouja H.-R."/>
            <person name="Murat C."/>
            <person name="Ohm R."/>
            <person name="Olson A."/>
            <person name="Spatafora J."/>
            <person name="Veneault-Fourrey C."/>
            <person name="Henrissat B."/>
            <person name="Grigoriev I."/>
            <person name="Martin F."/>
            <person name="Perotto S."/>
        </authorList>
    </citation>
    <scope>NUCLEOTIDE SEQUENCE [LARGE SCALE GENOMIC DNA]</scope>
    <source>
        <strain evidence="2 3">E</strain>
    </source>
</reference>
<sequence>MADSENHPTIIVDDRPVAVRRKRSIIVGPNLRSRINSHASKSGCHSLSTPPATPKRSKKRVRFSNPRPGTELESASSGLTPFVRRTEQPSPQHCLQSVIILHLQLFGIAAIMAYRYLGPYSSNHCDRYLMGGLRGG</sequence>
<dbReference type="AlphaFoldDB" id="A0A2J6SNW0"/>
<evidence type="ECO:0000313" key="3">
    <source>
        <dbReference type="Proteomes" id="UP000235371"/>
    </source>
</evidence>
<dbReference type="EMBL" id="KZ613905">
    <property type="protein sequence ID" value="PMD52461.1"/>
    <property type="molecule type" value="Genomic_DNA"/>
</dbReference>
<dbReference type="InParanoid" id="A0A2J6SNW0"/>
<dbReference type="GeneID" id="36589716"/>
<evidence type="ECO:0000313" key="2">
    <source>
        <dbReference type="EMBL" id="PMD52461.1"/>
    </source>
</evidence>
<name>A0A2J6SNW0_9HELO</name>
<organism evidence="2 3">
    <name type="scientific">Hyaloscypha bicolor E</name>
    <dbReference type="NCBI Taxonomy" id="1095630"/>
    <lineage>
        <taxon>Eukaryota</taxon>
        <taxon>Fungi</taxon>
        <taxon>Dikarya</taxon>
        <taxon>Ascomycota</taxon>
        <taxon>Pezizomycotina</taxon>
        <taxon>Leotiomycetes</taxon>
        <taxon>Helotiales</taxon>
        <taxon>Hyaloscyphaceae</taxon>
        <taxon>Hyaloscypha</taxon>
        <taxon>Hyaloscypha bicolor</taxon>
    </lineage>
</organism>
<accession>A0A2J6SNW0</accession>
<gene>
    <name evidence="2" type="ORF">K444DRAFT_620105</name>
</gene>